<organism evidence="2 3">
    <name type="scientific">Saccoglossus kowalevskii</name>
    <name type="common">Acorn worm</name>
    <dbReference type="NCBI Taxonomy" id="10224"/>
    <lineage>
        <taxon>Eukaryota</taxon>
        <taxon>Metazoa</taxon>
        <taxon>Hemichordata</taxon>
        <taxon>Enteropneusta</taxon>
        <taxon>Harrimaniidae</taxon>
        <taxon>Saccoglossus</taxon>
    </lineage>
</organism>
<dbReference type="Pfam" id="PF05477">
    <property type="entry name" value="SURF2"/>
    <property type="match status" value="1"/>
</dbReference>
<dbReference type="PANTHER" id="PTHR34348:SF1">
    <property type="entry name" value="SURFEIT LOCUS PROTEIN 2"/>
    <property type="match status" value="1"/>
</dbReference>
<evidence type="ECO:0000313" key="3">
    <source>
        <dbReference type="RefSeq" id="XP_002741776.1"/>
    </source>
</evidence>
<evidence type="ECO:0000256" key="1">
    <source>
        <dbReference type="SAM" id="MobiDB-lite"/>
    </source>
</evidence>
<feature type="region of interest" description="Disordered" evidence="1">
    <location>
        <begin position="186"/>
        <end position="252"/>
    </location>
</feature>
<accession>A0ABM0H105</accession>
<gene>
    <name evidence="3" type="primary">LOC100375344</name>
</gene>
<keyword evidence="2" id="KW-1185">Reference proteome</keyword>
<dbReference type="PANTHER" id="PTHR34348">
    <property type="entry name" value="SURFEIT LOCUS PROTEIN 2"/>
    <property type="match status" value="1"/>
</dbReference>
<feature type="compositionally biased region" description="Basic residues" evidence="1">
    <location>
        <begin position="241"/>
        <end position="252"/>
    </location>
</feature>
<dbReference type="InterPro" id="IPR008833">
    <property type="entry name" value="Surf2"/>
</dbReference>
<dbReference type="RefSeq" id="XP_002741776.1">
    <property type="nucleotide sequence ID" value="XM_002741730.2"/>
</dbReference>
<feature type="compositionally biased region" description="Basic residues" evidence="1">
    <location>
        <begin position="199"/>
        <end position="212"/>
    </location>
</feature>
<name>A0ABM0H105_SACKO</name>
<proteinExistence type="predicted"/>
<reference evidence="3" key="1">
    <citation type="submission" date="2025-08" db="UniProtKB">
        <authorList>
            <consortium name="RefSeq"/>
        </authorList>
    </citation>
    <scope>IDENTIFICATION</scope>
    <source>
        <tissue evidence="3">Testes</tissue>
    </source>
</reference>
<evidence type="ECO:0000313" key="2">
    <source>
        <dbReference type="Proteomes" id="UP000694865"/>
    </source>
</evidence>
<protein>
    <submittedName>
        <fullName evidence="3">Surfeit locus protein 2-like</fullName>
    </submittedName>
</protein>
<feature type="region of interest" description="Disordered" evidence="1">
    <location>
        <begin position="129"/>
        <end position="168"/>
    </location>
</feature>
<dbReference type="Proteomes" id="UP000694865">
    <property type="component" value="Unplaced"/>
</dbReference>
<sequence>MASSTSGISVELRDFLKLHPKIEIREGSNIVICRLTGHEMPGNLDIVKKHTEGKKYRRLKDENNFDYEIYKPHLVPSYKRGHEQQLFCLLTLRHINKQPSHVEKHVNGKRYRKALDRYKECQRTGEVFKAKLSNKKPKTDSEPTETSWQNSESEKESDNESDNMSDLYPEDFFKDEEKMEETNIVNAKVFNIHDENKKTKNQKSKKRKHSDKNKKSSEKITNIEQFKKQKVVSEKKNVSVLKKKKKKRKHLL</sequence>
<dbReference type="GeneID" id="100375344"/>
<feature type="compositionally biased region" description="Basic and acidic residues" evidence="1">
    <location>
        <begin position="225"/>
        <end position="237"/>
    </location>
</feature>